<organism evidence="2 3">
    <name type="scientific">Sporisorium reilianum f. sp. reilianum</name>
    <dbReference type="NCBI Taxonomy" id="72559"/>
    <lineage>
        <taxon>Eukaryota</taxon>
        <taxon>Fungi</taxon>
        <taxon>Dikarya</taxon>
        <taxon>Basidiomycota</taxon>
        <taxon>Ustilaginomycotina</taxon>
        <taxon>Ustilaginomycetes</taxon>
        <taxon>Ustilaginales</taxon>
        <taxon>Ustilaginaceae</taxon>
        <taxon>Sporisorium</taxon>
    </lineage>
</organism>
<protein>
    <submittedName>
        <fullName evidence="2">Uncharacterized protein</fullName>
    </submittedName>
</protein>
<dbReference type="Proteomes" id="UP000239563">
    <property type="component" value="Chromosome VI"/>
</dbReference>
<evidence type="ECO:0000256" key="1">
    <source>
        <dbReference type="SAM" id="MobiDB-lite"/>
    </source>
</evidence>
<dbReference type="EMBL" id="LT795059">
    <property type="protein sequence ID" value="SJX62886.1"/>
    <property type="molecule type" value="Genomic_DNA"/>
</dbReference>
<dbReference type="AlphaFoldDB" id="A0A2N8UD15"/>
<sequence>MSTWFCEAGPSRLSIAPTLLRCARPTRRAQLLDTPTSPPSPSDLMADEDEGSTRVGFAPASVDPSSDPASSLGCGSVPSSASHRYVPFFLRPMASEMVRPPEVLRPILLPEWCPSVMR</sequence>
<evidence type="ECO:0000313" key="3">
    <source>
        <dbReference type="Proteomes" id="UP000239563"/>
    </source>
</evidence>
<proteinExistence type="predicted"/>
<reference evidence="2 3" key="1">
    <citation type="submission" date="2017-02" db="EMBL/GenBank/DDBJ databases">
        <authorList>
            <person name="Peterson S.W."/>
        </authorList>
    </citation>
    <scope>NUCLEOTIDE SEQUENCE [LARGE SCALE GENOMIC DNA]</scope>
    <source>
        <strain evidence="2 3">SRS1_H2-8</strain>
    </source>
</reference>
<gene>
    <name evidence="2" type="ORF">SRS1_13713</name>
</gene>
<evidence type="ECO:0000313" key="2">
    <source>
        <dbReference type="EMBL" id="SJX62886.1"/>
    </source>
</evidence>
<accession>A0A2N8UD15</accession>
<name>A0A2N8UD15_9BASI</name>
<feature type="compositionally biased region" description="Low complexity" evidence="1">
    <location>
        <begin position="58"/>
        <end position="71"/>
    </location>
</feature>
<feature type="region of interest" description="Disordered" evidence="1">
    <location>
        <begin position="26"/>
        <end position="79"/>
    </location>
</feature>